<dbReference type="GO" id="GO:0052621">
    <property type="term" value="F:diguanylate cyclase activity"/>
    <property type="evidence" value="ECO:0007669"/>
    <property type="project" value="UniProtKB-EC"/>
</dbReference>
<dbReference type="CDD" id="cd01949">
    <property type="entry name" value="GGDEF"/>
    <property type="match status" value="1"/>
</dbReference>
<feature type="transmembrane region" description="Helical" evidence="1">
    <location>
        <begin position="84"/>
        <end position="102"/>
    </location>
</feature>
<keyword evidence="3" id="KW-0808">Transferase</keyword>
<keyword evidence="4" id="KW-1185">Reference proteome</keyword>
<keyword evidence="1" id="KW-0472">Membrane</keyword>
<keyword evidence="1" id="KW-1133">Transmembrane helix</keyword>
<dbReference type="InterPro" id="IPR043128">
    <property type="entry name" value="Rev_trsase/Diguanyl_cyclase"/>
</dbReference>
<dbReference type="SMART" id="SM00267">
    <property type="entry name" value="GGDEF"/>
    <property type="match status" value="1"/>
</dbReference>
<dbReference type="PROSITE" id="PS50887">
    <property type="entry name" value="GGDEF"/>
    <property type="match status" value="1"/>
</dbReference>
<dbReference type="EC" id="2.7.7.65" evidence="3"/>
<dbReference type="PANTHER" id="PTHR46663:SF2">
    <property type="entry name" value="GGDEF DOMAIN-CONTAINING PROTEIN"/>
    <property type="match status" value="1"/>
</dbReference>
<accession>A0ABT9JSD9</accession>
<dbReference type="PANTHER" id="PTHR46663">
    <property type="entry name" value="DIGUANYLATE CYCLASE DGCT-RELATED"/>
    <property type="match status" value="1"/>
</dbReference>
<dbReference type="Pfam" id="PF00990">
    <property type="entry name" value="GGDEF"/>
    <property type="match status" value="1"/>
</dbReference>
<feature type="transmembrane region" description="Helical" evidence="1">
    <location>
        <begin position="135"/>
        <end position="154"/>
    </location>
</feature>
<dbReference type="NCBIfam" id="TIGR00254">
    <property type="entry name" value="GGDEF"/>
    <property type="match status" value="1"/>
</dbReference>
<gene>
    <name evidence="3" type="ORF">Q9291_06045</name>
</gene>
<evidence type="ECO:0000313" key="4">
    <source>
        <dbReference type="Proteomes" id="UP001225906"/>
    </source>
</evidence>
<feature type="transmembrane region" description="Helical" evidence="1">
    <location>
        <begin position="160"/>
        <end position="179"/>
    </location>
</feature>
<keyword evidence="3" id="KW-0548">Nucleotidyltransferase</keyword>
<dbReference type="InterPro" id="IPR000160">
    <property type="entry name" value="GGDEF_dom"/>
</dbReference>
<name>A0ABT9JSD9_9PROT</name>
<dbReference type="EMBL" id="JAVCAP010000012">
    <property type="protein sequence ID" value="MDP8567404.1"/>
    <property type="molecule type" value="Genomic_DNA"/>
</dbReference>
<dbReference type="SUPFAM" id="SSF55073">
    <property type="entry name" value="Nucleotide cyclase"/>
    <property type="match status" value="1"/>
</dbReference>
<reference evidence="4" key="1">
    <citation type="journal article" date="2019" name="Int. J. Syst. Evol. Microbiol.">
        <title>The Global Catalogue of Microorganisms (GCM) 10K type strain sequencing project: providing services to taxonomists for standard genome sequencing and annotation.</title>
        <authorList>
            <consortium name="The Broad Institute Genomics Platform"/>
            <consortium name="The Broad Institute Genome Sequencing Center for Infectious Disease"/>
            <person name="Wu L."/>
            <person name="Ma J."/>
        </authorList>
    </citation>
    <scope>NUCLEOTIDE SEQUENCE [LARGE SCALE GENOMIC DNA]</scope>
    <source>
        <strain evidence="4">VKM B-3159</strain>
    </source>
</reference>
<sequence>MNLDKRVDEALFHRLIASSPIPLIGSALGSLLVAMPQIGTHKGPLFIGWLCAVYAITGLRVVFTKVCQSQLNKHGYTYRLAIKYCLTIALSGIAWGALGFFVSDAPPVTVVLVVTAIQAMVMGGVVSLATFIPAFFAFSIPAILPLIYLFSIASNAHDKIIALYSAIFLLLMVAVAYRFNQSLRNSQRIIFENADLIYSLQAANAKILLQNIKLDHVAHHDQLTGLPNRIMLAQCMQQALEVDQLKNNRIAVLYIDLDGFKAINDTLGHDAGDAALFSVAQRLTTAIRSADVLARVGGDEFVILLSDLNAHGELAVEKVAHKCLSAFEQPFMIQEQFCRLGASIGLAICNKGDTPESLLAAADSAMYQAKLLGSGHMHWAQ</sequence>
<dbReference type="Gene3D" id="3.30.70.270">
    <property type="match status" value="1"/>
</dbReference>
<organism evidence="3 4">
    <name type="scientific">Methylophilus aquaticus</name>
    <dbReference type="NCBI Taxonomy" id="1971610"/>
    <lineage>
        <taxon>Bacteria</taxon>
        <taxon>Pseudomonadati</taxon>
        <taxon>Pseudomonadota</taxon>
        <taxon>Betaproteobacteria</taxon>
        <taxon>Nitrosomonadales</taxon>
        <taxon>Methylophilaceae</taxon>
        <taxon>Methylophilus</taxon>
    </lineage>
</organism>
<feature type="transmembrane region" description="Helical" evidence="1">
    <location>
        <begin position="21"/>
        <end position="39"/>
    </location>
</feature>
<feature type="transmembrane region" description="Helical" evidence="1">
    <location>
        <begin position="45"/>
        <end position="63"/>
    </location>
</feature>
<dbReference type="Proteomes" id="UP001225906">
    <property type="component" value="Unassembled WGS sequence"/>
</dbReference>
<evidence type="ECO:0000313" key="3">
    <source>
        <dbReference type="EMBL" id="MDP8567404.1"/>
    </source>
</evidence>
<feature type="domain" description="GGDEF" evidence="2">
    <location>
        <begin position="248"/>
        <end position="381"/>
    </location>
</feature>
<proteinExistence type="predicted"/>
<dbReference type="InterPro" id="IPR029787">
    <property type="entry name" value="Nucleotide_cyclase"/>
</dbReference>
<comment type="caution">
    <text evidence="3">The sequence shown here is derived from an EMBL/GenBank/DDBJ whole genome shotgun (WGS) entry which is preliminary data.</text>
</comment>
<keyword evidence="1" id="KW-0812">Transmembrane</keyword>
<dbReference type="InterPro" id="IPR052163">
    <property type="entry name" value="DGC-Regulatory_Protein"/>
</dbReference>
<evidence type="ECO:0000259" key="2">
    <source>
        <dbReference type="PROSITE" id="PS50887"/>
    </source>
</evidence>
<feature type="transmembrane region" description="Helical" evidence="1">
    <location>
        <begin position="108"/>
        <end position="128"/>
    </location>
</feature>
<evidence type="ECO:0000256" key="1">
    <source>
        <dbReference type="SAM" id="Phobius"/>
    </source>
</evidence>
<protein>
    <submittedName>
        <fullName evidence="3">GGDEF domain-containing protein</fullName>
        <ecNumber evidence="3">2.7.7.65</ecNumber>
    </submittedName>
</protein>
<dbReference type="RefSeq" id="WP_306389127.1">
    <property type="nucleotide sequence ID" value="NZ_JAVCAP010000012.1"/>
</dbReference>